<feature type="compositionally biased region" description="Gly residues" evidence="7">
    <location>
        <begin position="1263"/>
        <end position="1289"/>
    </location>
</feature>
<dbReference type="SMART" id="SM00100">
    <property type="entry name" value="cNMP"/>
    <property type="match status" value="1"/>
</dbReference>
<feature type="region of interest" description="Disordered" evidence="7">
    <location>
        <begin position="2439"/>
        <end position="2496"/>
    </location>
</feature>
<comment type="subcellular location">
    <subcellularLocation>
        <location evidence="1">Membrane</location>
        <topology evidence="1">Multi-pass membrane protein</topology>
    </subcellularLocation>
</comment>
<keyword evidence="3 8" id="KW-0812">Transmembrane</keyword>
<comment type="caution">
    <text evidence="10">The sequence shown here is derived from an EMBL/GenBank/DDBJ whole genome shotgun (WGS) entry which is preliminary data.</text>
</comment>
<dbReference type="FunFam" id="1.10.287.70:FF:000123">
    <property type="entry name" value="Potassium channel KAT3"/>
    <property type="match status" value="1"/>
</dbReference>
<evidence type="ECO:0000256" key="4">
    <source>
        <dbReference type="ARBA" id="ARBA00022989"/>
    </source>
</evidence>
<feature type="region of interest" description="Disordered" evidence="7">
    <location>
        <begin position="1263"/>
        <end position="1290"/>
    </location>
</feature>
<accession>A0A835VV08</accession>
<feature type="compositionally biased region" description="Low complexity" evidence="7">
    <location>
        <begin position="1868"/>
        <end position="1882"/>
    </location>
</feature>
<feature type="region of interest" description="Disordered" evidence="7">
    <location>
        <begin position="2638"/>
        <end position="2664"/>
    </location>
</feature>
<dbReference type="InterPro" id="IPR014710">
    <property type="entry name" value="RmlC-like_jellyroll"/>
</dbReference>
<evidence type="ECO:0000259" key="9">
    <source>
        <dbReference type="PROSITE" id="PS50042"/>
    </source>
</evidence>
<feature type="region of interest" description="Disordered" evidence="7">
    <location>
        <begin position="2882"/>
        <end position="2915"/>
    </location>
</feature>
<feature type="region of interest" description="Disordered" evidence="7">
    <location>
        <begin position="1321"/>
        <end position="1340"/>
    </location>
</feature>
<feature type="compositionally biased region" description="Low complexity" evidence="7">
    <location>
        <begin position="2444"/>
        <end position="2459"/>
    </location>
</feature>
<dbReference type="GO" id="GO:0005249">
    <property type="term" value="F:voltage-gated potassium channel activity"/>
    <property type="evidence" value="ECO:0007669"/>
    <property type="project" value="TreeGrafter"/>
</dbReference>
<organism evidence="10 11">
    <name type="scientific">Chlamydomonas incerta</name>
    <dbReference type="NCBI Taxonomy" id="51695"/>
    <lineage>
        <taxon>Eukaryota</taxon>
        <taxon>Viridiplantae</taxon>
        <taxon>Chlorophyta</taxon>
        <taxon>core chlorophytes</taxon>
        <taxon>Chlorophyceae</taxon>
        <taxon>CS clade</taxon>
        <taxon>Chlamydomonadales</taxon>
        <taxon>Chlamydomonadaceae</taxon>
        <taxon>Chlamydomonas</taxon>
    </lineage>
</organism>
<feature type="region of interest" description="Disordered" evidence="7">
    <location>
        <begin position="267"/>
        <end position="302"/>
    </location>
</feature>
<feature type="compositionally biased region" description="Gly residues" evidence="7">
    <location>
        <begin position="2889"/>
        <end position="2909"/>
    </location>
</feature>
<evidence type="ECO:0000256" key="6">
    <source>
        <dbReference type="ARBA" id="ARBA00023136"/>
    </source>
</evidence>
<dbReference type="InterPro" id="IPR000595">
    <property type="entry name" value="cNMP-bd_dom"/>
</dbReference>
<feature type="region of interest" description="Disordered" evidence="7">
    <location>
        <begin position="1160"/>
        <end position="1216"/>
    </location>
</feature>
<feature type="compositionally biased region" description="Low complexity" evidence="7">
    <location>
        <begin position="412"/>
        <end position="435"/>
    </location>
</feature>
<feature type="region of interest" description="Disordered" evidence="7">
    <location>
        <begin position="1946"/>
        <end position="1979"/>
    </location>
</feature>
<feature type="compositionally biased region" description="Gly residues" evidence="7">
    <location>
        <begin position="2460"/>
        <end position="2471"/>
    </location>
</feature>
<keyword evidence="5" id="KW-0406">Ion transport</keyword>
<dbReference type="SUPFAM" id="SSF51206">
    <property type="entry name" value="cAMP-binding domain-like"/>
    <property type="match status" value="1"/>
</dbReference>
<evidence type="ECO:0000256" key="3">
    <source>
        <dbReference type="ARBA" id="ARBA00022692"/>
    </source>
</evidence>
<feature type="region of interest" description="Disordered" evidence="7">
    <location>
        <begin position="343"/>
        <end position="367"/>
    </location>
</feature>
<keyword evidence="4 8" id="KW-1133">Transmembrane helix</keyword>
<feature type="region of interest" description="Disordered" evidence="7">
    <location>
        <begin position="2825"/>
        <end position="2870"/>
    </location>
</feature>
<dbReference type="Pfam" id="PF00027">
    <property type="entry name" value="cNMP_binding"/>
    <property type="match status" value="1"/>
</dbReference>
<feature type="compositionally biased region" description="Low complexity" evidence="7">
    <location>
        <begin position="2044"/>
        <end position="2059"/>
    </location>
</feature>
<feature type="compositionally biased region" description="Low complexity" evidence="7">
    <location>
        <begin position="1699"/>
        <end position="1721"/>
    </location>
</feature>
<dbReference type="PROSITE" id="PS50042">
    <property type="entry name" value="CNMP_BINDING_3"/>
    <property type="match status" value="1"/>
</dbReference>
<keyword evidence="2" id="KW-0813">Transport</keyword>
<dbReference type="InterPro" id="IPR005821">
    <property type="entry name" value="Ion_trans_dom"/>
</dbReference>
<dbReference type="SUPFAM" id="SSF81324">
    <property type="entry name" value="Voltage-gated potassium channels"/>
    <property type="match status" value="1"/>
</dbReference>
<feature type="compositionally biased region" description="Low complexity" evidence="7">
    <location>
        <begin position="560"/>
        <end position="576"/>
    </location>
</feature>
<dbReference type="Gene3D" id="2.60.120.10">
    <property type="entry name" value="Jelly Rolls"/>
    <property type="match status" value="1"/>
</dbReference>
<feature type="compositionally biased region" description="Gly residues" evidence="7">
    <location>
        <begin position="2096"/>
        <end position="2105"/>
    </location>
</feature>
<feature type="region of interest" description="Disordered" evidence="7">
    <location>
        <begin position="2088"/>
        <end position="2108"/>
    </location>
</feature>
<evidence type="ECO:0000256" key="5">
    <source>
        <dbReference type="ARBA" id="ARBA00023065"/>
    </source>
</evidence>
<dbReference type="Pfam" id="PF00520">
    <property type="entry name" value="Ion_trans"/>
    <property type="match status" value="1"/>
</dbReference>
<feature type="region of interest" description="Disordered" evidence="7">
    <location>
        <begin position="385"/>
        <end position="514"/>
    </location>
</feature>
<feature type="region of interest" description="Disordered" evidence="7">
    <location>
        <begin position="2308"/>
        <end position="2332"/>
    </location>
</feature>
<proteinExistence type="predicted"/>
<name>A0A835VV08_CHLIN</name>
<dbReference type="OrthoDB" id="426293at2759"/>
<dbReference type="PANTHER" id="PTHR10217:SF435">
    <property type="entry name" value="POTASSIUM VOLTAGE-GATED CHANNEL PROTEIN EAG"/>
    <property type="match status" value="1"/>
</dbReference>
<dbReference type="Proteomes" id="UP000650467">
    <property type="component" value="Unassembled WGS sequence"/>
</dbReference>
<evidence type="ECO:0000256" key="8">
    <source>
        <dbReference type="SAM" id="Phobius"/>
    </source>
</evidence>
<feature type="compositionally biased region" description="Low complexity" evidence="7">
    <location>
        <begin position="1619"/>
        <end position="1637"/>
    </location>
</feature>
<feature type="region of interest" description="Disordered" evidence="7">
    <location>
        <begin position="1868"/>
        <end position="1890"/>
    </location>
</feature>
<keyword evidence="11" id="KW-1185">Reference proteome</keyword>
<reference evidence="10" key="1">
    <citation type="journal article" date="2020" name="bioRxiv">
        <title>Comparative genomics of Chlamydomonas.</title>
        <authorList>
            <person name="Craig R.J."/>
            <person name="Hasan A.R."/>
            <person name="Ness R.W."/>
            <person name="Keightley P.D."/>
        </authorList>
    </citation>
    <scope>NUCLEOTIDE SEQUENCE</scope>
    <source>
        <strain evidence="10">SAG 7.73</strain>
    </source>
</reference>
<evidence type="ECO:0000256" key="7">
    <source>
        <dbReference type="SAM" id="MobiDB-lite"/>
    </source>
</evidence>
<feature type="compositionally biased region" description="Low complexity" evidence="7">
    <location>
        <begin position="1995"/>
        <end position="2005"/>
    </location>
</feature>
<feature type="region of interest" description="Disordered" evidence="7">
    <location>
        <begin position="91"/>
        <end position="168"/>
    </location>
</feature>
<feature type="compositionally biased region" description="Low complexity" evidence="7">
    <location>
        <begin position="491"/>
        <end position="514"/>
    </location>
</feature>
<sequence>MAEGAFLLGTLYEKTEFLLSAPRRDEAHDAAALRADAPNAQLRVEPGGQGHTDPLSWQPKGKLNAHRTSAITSAAALQDFLLQTAPEPVAGPALAPTSSGALAGAPSHRRLVAAPSTRLRRGASRRLDPLHPATSVGLEPLDDDEGGTESGGGGAPLLDSRPSRGASTRATTLGISATHAAAAATGMGRAASHLSASLPGMVGVATAAPGLPQPGLPGLLQPLPTHVSVGRGSGRPATTDGMLGIGGAGGMTQAALLAELLEPASTSLSPGKLRELQRRPSARPSRRSGGGSAPAGTDGGGALERALVSSTSLGEAETQEALAALLASMDAGLGPDAGWVAPKALHQQTPGGSHSGAGGQLLMTTGSGSGSGSGFGFGLASGTGMGVAGGQGRRRPLRQPSRLAPQPPAGPPLQLGAGADVAAGGAFEQQAQAQAPKRLPLGTGRGAGPGADDVPATRPAADGAVSPHSAALEPAVATMRGGAGGMRRAEPGSSATAAPGAAPAPAAANGAAGVKPAPAWGTWFKRGVAVHPGAGEPRAQDRLAGRKPVSAWQPPPPPTTAAEGSGSGRRMGTSGSVRRRRQWPALKSCCGGEAATTTLDPDQPAAKWQESVGRRSSQSFGSSHHHLHRQHLRRPWHSFLLDAVKVLDGWLPMWTPSPGRSAWDVLVLLLLLFTAVEVPLEAGFPDQMGHIAGLAATHVAVLVVFWIDIVVQFRTAYVSDSGELVRDSGAVAAQYARTWLAPDLLSSLPWAEILKLILGAHRPGVGVLASLLRLPRLLRLMRLVRQLDRSRYANAVRMGRLLVLVLLVSHWTACAWHGLATWLDDWPWLFRVSGLRAADPLITQYSYSIYYSLVLVVGGDNLQANNNLERVFMIVLLVAGSILYALVVSNMAFLVANFNSLSSRYKSKAALAADALRYIGAPEQQRQRVAEYYDFLISHDHPGPEADGFINELPRGLVEDIKWALYAAALHGLPLFGGCSEPFMAALQSRLTLAAYTPGEVIYRALDVGRDMCIMRRGCVALLHAGSGDMAELLSPGDAFGELALLPDLAARRRMHTAVVLQPTDVVVLAARDVAAVCKDHPDGGAVVQERLHQRYASVLAGGPPAAYIYPDFLFAIGACDDELAAGGNVVQDWFQAGGQQLRLSEAQLAALSSAAAAAAEAEAAEEEEGEEDGEGKEGAAGGRAGQGQADDGEEEGGEEEGGEEEGEEEEEVDDSEAALLAALEAGSPQRSPFADPAAAGLVQRAGSSVSSWASYLEVAEGAGGGARNGLGRGRVGSGTAAGAGGVGAFGASSERGSAGIGSLGIGVGLRAPIVPKSRQPSLRRAKAAAGLLPPGAAPSTVLEGSVEGLDFEAGAEAPAVEVAGAVAAAQPGKAAKAADAGPDAAAAPTASSLTPSSSLSSLDLDPAAASPTARAPAALLDSADLSRAGASSAGGGAGDAAGAGVGSFGGPSRLQHADVASTVVTAALEGAASCKASVHARNSGSGATNSHGVTDLLMSTAGSALAEFAGMRPPSAAAAAPPPLASAAAAVHAGLPAGTVPPEQETEQEAPRQGQAQQQPAQQAPKQLGPLARKGAPAAPAAGAAAAGPPAAPAPGVGAAAVLRQLTAGTGSIGGDSSGSNALGLAEPGGPAAAAGQGRGRGKGRAGVLPAPPAAPLPPAPPPLPPGAAKQVASAQAPRAAAGAEVRGGAGGGGGSATGPTPAVQQRARNAPARPAPAAAHNPYLLPTPGAVAAATATARARNARSSGAAAATAAAAPAPDAAAAAAAAAVLAVSGPSVIGTPSARSLHTPTSTGQGMQMHMLLDSAASSAAAVPGSAAVGGSPSGGTATGSAPIASGGSIRMLRRLASSLIRRFNGSVSAAAAAAADPDDSSGAADADAGAAGGAAGAGSAGGAAGVGGLRASSNLPTPGSSAAATGTGHGGGGGGGGGGGVHAIIRVANRLHSFNQDSPGSGTGSPLAGTSTRQRPAAVSYGPASQRHLALTTGDGAAAAAAAAAASPSAGGHSRRHSSTGSRPTSHHELPDWAIAGRSSTGGGGGGGGRAASSAAPSDKLSVGRGSASGGGSGILSTAPEWLVARASLRASRASRASRGPWHAGGGGGGGAETWHVTSTAPGGPVSAVGAVAGDTPAVANALQTLAVALGLGAGGAAAAGAVGGSSGSNVGVSGGASAGAGSTAAAALELLLLQPGQKELLLALADVVVRRFGADAVPAAREATRAAAVEGAAQVEARLGKSLRTAAGSLITIEQSLARLDAMAAAAKRRLAAIELAAVEAAGDGVLAPNLLGVLDTDNSDGIAAALERLRAAAESNANDSRQMAAAPPPPAAASSPGVTATAAAAISTVPARQLGAGGSMPKVPSLQSLSALAGEDGSVHGGHGAAARLSGFGGPAARASGSSDGGTAAAAAAAAAAAVAAASGSGTPPGTSRGLAGFLPFARRSQRHSQSSGLSEAALSAANASGGGGGSGGAGASTGASASGAGGEPSPWQTAHAAAGAGPGLLERSRSLLRRSSLTVHTLADAAAGMPPQRVSERALAVAVAGAAAASRPGSENGSPRAAYSTAAVRRQSLGQVQALLMMSASSTGGLEATAAGGGAAAAAGGGGLDSALLAARPTSGRASRRSSMELLLAAAAAAASEGGSRRGSGAGGGTESDGAGPRRTGSGAAAAAAAMAEVGVGLGRRSSMRLGRSRSLLGRRSSTVQLGDAPVGGLDAAPASQAAAVAAAEEGAGTVSMSSTDGAAAAAAGAVRAAEGELTHAVHPQHPRRPQRSLTAAAEALGAAGARGSSTGDGSGLPVGRLTFGGGLVAPTLRSAVLNDNITGLGGKGAGGGGAAAGGGAGGGGGFRQSALLPSQRPGARRAPVKTGSGAIMAGGSGAGDGSSYFAASGRGSTDGGGVEESGASVTGGGGRRGAPFRRASTSSALQVASRAASISAAQAGLPTINAVAAATAAAVAAAAAAAAGAGPTQKRSQPQVESLGVDVAELRQPSRTAAARKARRGEAAAAAAAAAVAAEIDAEIEAEW</sequence>
<dbReference type="InterPro" id="IPR018490">
    <property type="entry name" value="cNMP-bd_dom_sf"/>
</dbReference>
<feature type="region of interest" description="Disordered" evidence="7">
    <location>
        <begin position="1372"/>
        <end position="1408"/>
    </location>
</feature>
<feature type="region of interest" description="Disordered" evidence="7">
    <location>
        <begin position="1816"/>
        <end position="1836"/>
    </location>
</feature>
<feature type="compositionally biased region" description="Gly residues" evidence="7">
    <location>
        <begin position="2825"/>
        <end position="2843"/>
    </location>
</feature>
<dbReference type="CDD" id="cd00038">
    <property type="entry name" value="CAP_ED"/>
    <property type="match status" value="1"/>
</dbReference>
<feature type="compositionally biased region" description="Gly residues" evidence="7">
    <location>
        <begin position="1920"/>
        <end position="1934"/>
    </location>
</feature>
<feature type="compositionally biased region" description="Gly residues" evidence="7">
    <location>
        <begin position="2033"/>
        <end position="2043"/>
    </location>
</feature>
<feature type="compositionally biased region" description="Acidic residues" evidence="7">
    <location>
        <begin position="1163"/>
        <end position="1175"/>
    </location>
</feature>
<evidence type="ECO:0000256" key="2">
    <source>
        <dbReference type="ARBA" id="ARBA00022448"/>
    </source>
</evidence>
<dbReference type="InterPro" id="IPR050818">
    <property type="entry name" value="KCNH_animal-type"/>
</dbReference>
<feature type="region of interest" description="Disordered" evidence="7">
    <location>
        <begin position="1904"/>
        <end position="1934"/>
    </location>
</feature>
<feature type="compositionally biased region" description="Pro residues" evidence="7">
    <location>
        <begin position="1651"/>
        <end position="1667"/>
    </location>
</feature>
<feature type="transmembrane region" description="Helical" evidence="8">
    <location>
        <begin position="842"/>
        <end position="859"/>
    </location>
</feature>
<feature type="compositionally biased region" description="Low complexity" evidence="7">
    <location>
        <begin position="2652"/>
        <end position="2664"/>
    </location>
</feature>
<feature type="transmembrane region" description="Helical" evidence="8">
    <location>
        <begin position="692"/>
        <end position="713"/>
    </location>
</feature>
<feature type="compositionally biased region" description="Acidic residues" evidence="7">
    <location>
        <begin position="1191"/>
        <end position="1216"/>
    </location>
</feature>
<dbReference type="Gene3D" id="1.10.287.70">
    <property type="match status" value="1"/>
</dbReference>
<keyword evidence="6 8" id="KW-0472">Membrane</keyword>
<feature type="region of interest" description="Disordered" evidence="7">
    <location>
        <begin position="1995"/>
        <end position="2068"/>
    </location>
</feature>
<feature type="compositionally biased region" description="Gly residues" evidence="7">
    <location>
        <begin position="1687"/>
        <end position="1698"/>
    </location>
</feature>
<feature type="domain" description="Cyclic nucleotide-binding" evidence="9">
    <location>
        <begin position="975"/>
        <end position="1069"/>
    </location>
</feature>
<evidence type="ECO:0000256" key="1">
    <source>
        <dbReference type="ARBA" id="ARBA00004141"/>
    </source>
</evidence>
<protein>
    <recommendedName>
        <fullName evidence="9">Cyclic nucleotide-binding domain-containing protein</fullName>
    </recommendedName>
</protein>
<feature type="compositionally biased region" description="Gly residues" evidence="7">
    <location>
        <begin position="288"/>
        <end position="302"/>
    </location>
</feature>
<evidence type="ECO:0000313" key="10">
    <source>
        <dbReference type="EMBL" id="KAG2426883.1"/>
    </source>
</evidence>
<feature type="region of interest" description="Disordered" evidence="7">
    <location>
        <begin position="531"/>
        <end position="579"/>
    </location>
</feature>
<evidence type="ECO:0000313" key="11">
    <source>
        <dbReference type="Proteomes" id="UP000650467"/>
    </source>
</evidence>
<dbReference type="PANTHER" id="PTHR10217">
    <property type="entry name" value="VOLTAGE AND LIGAND GATED POTASSIUM CHANNEL"/>
    <property type="match status" value="1"/>
</dbReference>
<feature type="compositionally biased region" description="Low complexity" evidence="7">
    <location>
        <begin position="1552"/>
        <end position="1596"/>
    </location>
</feature>
<feature type="region of interest" description="Disordered" evidence="7">
    <location>
        <begin position="1537"/>
        <end position="1596"/>
    </location>
</feature>
<feature type="transmembrane region" description="Helical" evidence="8">
    <location>
        <begin position="801"/>
        <end position="822"/>
    </location>
</feature>
<feature type="compositionally biased region" description="Low complexity" evidence="7">
    <location>
        <begin position="1668"/>
        <end position="1686"/>
    </location>
</feature>
<feature type="region of interest" description="Disordered" evidence="7">
    <location>
        <begin position="1614"/>
        <end position="1725"/>
    </location>
</feature>
<feature type="compositionally biased region" description="Low complexity" evidence="7">
    <location>
        <begin position="1328"/>
        <end position="1339"/>
    </location>
</feature>
<dbReference type="GO" id="GO:0005886">
    <property type="term" value="C:plasma membrane"/>
    <property type="evidence" value="ECO:0007669"/>
    <property type="project" value="TreeGrafter"/>
</dbReference>
<dbReference type="EMBL" id="JAEHOC010000044">
    <property type="protein sequence ID" value="KAG2426883.1"/>
    <property type="molecule type" value="Genomic_DNA"/>
</dbReference>
<feature type="transmembrane region" description="Helical" evidence="8">
    <location>
        <begin position="871"/>
        <end position="896"/>
    </location>
</feature>
<dbReference type="GO" id="GO:0042391">
    <property type="term" value="P:regulation of membrane potential"/>
    <property type="evidence" value="ECO:0007669"/>
    <property type="project" value="TreeGrafter"/>
</dbReference>
<gene>
    <name evidence="10" type="ORF">HXX76_012670</name>
</gene>
<feature type="compositionally biased region" description="Gly residues" evidence="7">
    <location>
        <begin position="2641"/>
        <end position="2651"/>
    </location>
</feature>